<dbReference type="Proteomes" id="UP000265618">
    <property type="component" value="Unassembled WGS sequence"/>
</dbReference>
<sequence length="86" mass="9764">MEASFAQRDARLTSLENRYEELRTAMAADKAYRETLHRDISVQVGLQRARHVAFRNHLDAQNPALARGRDMLMAMMAEESSEDSGP</sequence>
<dbReference type="AlphaFoldDB" id="A0A391NNF4"/>
<dbReference type="EMBL" id="BDIP01000892">
    <property type="protein sequence ID" value="GCA62550.1"/>
    <property type="molecule type" value="Genomic_DNA"/>
</dbReference>
<name>A0A391NNF4_9EUKA</name>
<protein>
    <submittedName>
        <fullName evidence="1">Uncharacterized protein</fullName>
    </submittedName>
</protein>
<gene>
    <name evidence="1" type="ORF">KIPB_004252</name>
    <name evidence="2" type="ORF">KIPB_007037</name>
</gene>
<reference evidence="1" key="1">
    <citation type="submission" date="2016-10" db="EMBL/GenBank/DDBJ databases">
        <authorList>
            <person name="Tanifuji G."/>
            <person name="Kume K."/>
            <person name="Nakayama T."/>
            <person name="Takabayashi S."/>
            <person name="Hashimoto T."/>
        </authorList>
    </citation>
    <scope>NUCLEOTIDE SEQUENCE</scope>
    <source>
        <strain evidence="1">NY0173</strain>
    </source>
</reference>
<evidence type="ECO:0000313" key="1">
    <source>
        <dbReference type="EMBL" id="GCA62550.1"/>
    </source>
</evidence>
<accession>A0A391NNF4</accession>
<evidence type="ECO:0000313" key="2">
    <source>
        <dbReference type="EMBL" id="GCA62965.1"/>
    </source>
</evidence>
<evidence type="ECO:0000313" key="3">
    <source>
        <dbReference type="Proteomes" id="UP000265618"/>
    </source>
</evidence>
<proteinExistence type="predicted"/>
<keyword evidence="3" id="KW-1185">Reference proteome</keyword>
<comment type="caution">
    <text evidence="1">The sequence shown here is derived from an EMBL/GenBank/DDBJ whole genome shotgun (WGS) entry which is preliminary data.</text>
</comment>
<organism evidence="1 3">
    <name type="scientific">Kipferlia bialata</name>
    <dbReference type="NCBI Taxonomy" id="797122"/>
    <lineage>
        <taxon>Eukaryota</taxon>
        <taxon>Metamonada</taxon>
        <taxon>Carpediemonas-like organisms</taxon>
        <taxon>Kipferlia</taxon>
    </lineage>
</organism>
<dbReference type="EMBL" id="BDIP01001915">
    <property type="protein sequence ID" value="GCA62965.1"/>
    <property type="molecule type" value="Genomic_DNA"/>
</dbReference>
<reference evidence="1 3" key="2">
    <citation type="journal article" date="2018" name="PLoS ONE">
        <title>The draft genome of Kipferlia bialata reveals reductive genome evolution in fornicate parasites.</title>
        <authorList>
            <person name="Tanifuji G."/>
            <person name="Takabayashi S."/>
            <person name="Kume K."/>
            <person name="Takagi M."/>
            <person name="Nakayama T."/>
            <person name="Kamikawa R."/>
            <person name="Inagaki Y."/>
            <person name="Hashimoto T."/>
        </authorList>
    </citation>
    <scope>NUCLEOTIDE SEQUENCE [LARGE SCALE GENOMIC DNA]</scope>
    <source>
        <strain evidence="1">NY0173</strain>
    </source>
</reference>